<accession>A0ABR5YDI1</accession>
<organism evidence="2 3">
    <name type="scientific">Sphingomonas hankookensis</name>
    <dbReference type="NCBI Taxonomy" id="563996"/>
    <lineage>
        <taxon>Bacteria</taxon>
        <taxon>Pseudomonadati</taxon>
        <taxon>Pseudomonadota</taxon>
        <taxon>Alphaproteobacteria</taxon>
        <taxon>Sphingomonadales</taxon>
        <taxon>Sphingomonadaceae</taxon>
        <taxon>Sphingomonas</taxon>
    </lineage>
</organism>
<dbReference type="EMBL" id="LQQO01000008">
    <property type="protein sequence ID" value="KZE16243.1"/>
    <property type="molecule type" value="Genomic_DNA"/>
</dbReference>
<feature type="chain" id="PRO_5046814045" description="DUF4136 domain-containing protein" evidence="1">
    <location>
        <begin position="36"/>
        <end position="210"/>
    </location>
</feature>
<evidence type="ECO:0000313" key="2">
    <source>
        <dbReference type="EMBL" id="KZE16243.1"/>
    </source>
</evidence>
<keyword evidence="1" id="KW-0732">Signal</keyword>
<evidence type="ECO:0000313" key="3">
    <source>
        <dbReference type="Proteomes" id="UP000076609"/>
    </source>
</evidence>
<evidence type="ECO:0008006" key="4">
    <source>
        <dbReference type="Google" id="ProtNLM"/>
    </source>
</evidence>
<reference evidence="3" key="1">
    <citation type="submission" date="2016-01" db="EMBL/GenBank/DDBJ databases">
        <title>Draft genome of Chromobacterium sp. F49.</title>
        <authorList>
            <person name="Hong K.W."/>
        </authorList>
    </citation>
    <scope>NUCLEOTIDE SEQUENCE [LARGE SCALE GENOMIC DNA]</scope>
    <source>
        <strain evidence="3">CN3</strain>
    </source>
</reference>
<dbReference type="Proteomes" id="UP000076609">
    <property type="component" value="Unassembled WGS sequence"/>
</dbReference>
<feature type="signal peptide" evidence="1">
    <location>
        <begin position="1"/>
        <end position="35"/>
    </location>
</feature>
<dbReference type="NCBIfam" id="NF047637">
    <property type="entry name" value="lipo_CC0125"/>
    <property type="match status" value="1"/>
</dbReference>
<proteinExistence type="predicted"/>
<evidence type="ECO:0000256" key="1">
    <source>
        <dbReference type="SAM" id="SignalP"/>
    </source>
</evidence>
<protein>
    <recommendedName>
        <fullName evidence="4">DUF4136 domain-containing protein</fullName>
    </recommendedName>
</protein>
<dbReference type="PROSITE" id="PS51257">
    <property type="entry name" value="PROKAR_LIPOPROTEIN"/>
    <property type="match status" value="1"/>
</dbReference>
<gene>
    <name evidence="2" type="ORF">AVT10_12135</name>
</gene>
<sequence length="210" mass="23418">MAALEKLMLLHPMSRARLRAIGATLVGALALAACATPTPYQPASGSGFYRNGYSDQQIEPNRYQVSFSGNSLTSRETVERYLLYRAAQLTLERGYDYFIMADRDTNLRSRTYSTPGVGGFGGWGAGFGWGGWGPAWRYRSPAFGWRTWDPFWGDPFFDRSVDIRTVDKYEAMAEIVLGRGPKPANNVRAFDARAVLQSLGPSVMEPEPRR</sequence>
<keyword evidence="3" id="KW-1185">Reference proteome</keyword>
<name>A0ABR5YDI1_9SPHN</name>
<comment type="caution">
    <text evidence="2">The sequence shown here is derived from an EMBL/GenBank/DDBJ whole genome shotgun (WGS) entry which is preliminary data.</text>
</comment>